<proteinExistence type="predicted"/>
<evidence type="ECO:0000313" key="3">
    <source>
        <dbReference type="Proteomes" id="UP000298663"/>
    </source>
</evidence>
<keyword evidence="3" id="KW-1185">Reference proteome</keyword>
<dbReference type="Proteomes" id="UP000298663">
    <property type="component" value="Unassembled WGS sequence"/>
</dbReference>
<dbReference type="CDD" id="cd00093">
    <property type="entry name" value="HTH_XRE"/>
    <property type="match status" value="1"/>
</dbReference>
<reference evidence="2 3" key="1">
    <citation type="journal article" date="2015" name="Genome Biol.">
        <title>Comparative genomics of Steinernema reveals deeply conserved gene regulatory networks.</title>
        <authorList>
            <person name="Dillman A.R."/>
            <person name="Macchietto M."/>
            <person name="Porter C.F."/>
            <person name="Rogers A."/>
            <person name="Williams B."/>
            <person name="Antoshechkin I."/>
            <person name="Lee M.M."/>
            <person name="Goodwin Z."/>
            <person name="Lu X."/>
            <person name="Lewis E.E."/>
            <person name="Goodrich-Blair H."/>
            <person name="Stock S.P."/>
            <person name="Adams B.J."/>
            <person name="Sternberg P.W."/>
            <person name="Mortazavi A."/>
        </authorList>
    </citation>
    <scope>NUCLEOTIDE SEQUENCE [LARGE SCALE GENOMIC DNA]</scope>
    <source>
        <strain evidence="2 3">ALL</strain>
    </source>
</reference>
<dbReference type="Gene3D" id="1.10.260.40">
    <property type="entry name" value="lambda repressor-like DNA-binding domains"/>
    <property type="match status" value="1"/>
</dbReference>
<gene>
    <name evidence="2" type="ORF">L596_023659</name>
</gene>
<evidence type="ECO:0000313" key="2">
    <source>
        <dbReference type="EMBL" id="TKR67512.1"/>
    </source>
</evidence>
<dbReference type="SUPFAM" id="SSF47413">
    <property type="entry name" value="lambda repressor-like DNA-binding domains"/>
    <property type="match status" value="1"/>
</dbReference>
<name>A0A4U5MEI8_STECR</name>
<organism evidence="2 3">
    <name type="scientific">Steinernema carpocapsae</name>
    <name type="common">Entomopathogenic nematode</name>
    <dbReference type="NCBI Taxonomy" id="34508"/>
    <lineage>
        <taxon>Eukaryota</taxon>
        <taxon>Metazoa</taxon>
        <taxon>Ecdysozoa</taxon>
        <taxon>Nematoda</taxon>
        <taxon>Chromadorea</taxon>
        <taxon>Rhabditida</taxon>
        <taxon>Tylenchina</taxon>
        <taxon>Panagrolaimomorpha</taxon>
        <taxon>Strongyloidoidea</taxon>
        <taxon>Steinernematidae</taxon>
        <taxon>Steinernema</taxon>
    </lineage>
</organism>
<sequence length="132" mass="15195">MTSLTHPNAANIFQSLLLVRTMYQPQDWRIAVGEEQIVKCIDRSERNALEEMKTTIDKLRETRAKYRLSQQTIAEELGIPASEVSQLECFKMKVCRVVSLLGRVRHVIADAANVANRVHRKPMQMFQDPQVE</sequence>
<dbReference type="GO" id="GO:0003677">
    <property type="term" value="F:DNA binding"/>
    <property type="evidence" value="ECO:0007669"/>
    <property type="project" value="InterPro"/>
</dbReference>
<dbReference type="InterPro" id="IPR001387">
    <property type="entry name" value="Cro/C1-type_HTH"/>
</dbReference>
<accession>A0A4U5MEI8</accession>
<evidence type="ECO:0000259" key="1">
    <source>
        <dbReference type="PROSITE" id="PS50943"/>
    </source>
</evidence>
<dbReference type="EMBL" id="AZBU02000008">
    <property type="protein sequence ID" value="TKR67512.1"/>
    <property type="molecule type" value="Genomic_DNA"/>
</dbReference>
<dbReference type="PROSITE" id="PS50943">
    <property type="entry name" value="HTH_CROC1"/>
    <property type="match status" value="1"/>
</dbReference>
<dbReference type="AlphaFoldDB" id="A0A4U5MEI8"/>
<reference evidence="2 3" key="2">
    <citation type="journal article" date="2019" name="G3 (Bethesda)">
        <title>Hybrid Assembly of the Genome of the Entomopathogenic Nematode Steinernema carpocapsae Identifies the X-Chromosome.</title>
        <authorList>
            <person name="Serra L."/>
            <person name="Macchietto M."/>
            <person name="Macias-Munoz A."/>
            <person name="McGill C.J."/>
            <person name="Rodriguez I.M."/>
            <person name="Rodriguez B."/>
            <person name="Murad R."/>
            <person name="Mortazavi A."/>
        </authorList>
    </citation>
    <scope>NUCLEOTIDE SEQUENCE [LARGE SCALE GENOMIC DNA]</scope>
    <source>
        <strain evidence="2 3">ALL</strain>
    </source>
</reference>
<comment type="caution">
    <text evidence="2">The sequence shown here is derived from an EMBL/GenBank/DDBJ whole genome shotgun (WGS) entry which is preliminary data.</text>
</comment>
<dbReference type="GO" id="GO:0005634">
    <property type="term" value="C:nucleus"/>
    <property type="evidence" value="ECO:0007669"/>
    <property type="project" value="UniProtKB-ARBA"/>
</dbReference>
<feature type="domain" description="HTH cro/C1-type" evidence="1">
    <location>
        <begin position="59"/>
        <end position="88"/>
    </location>
</feature>
<dbReference type="InterPro" id="IPR010982">
    <property type="entry name" value="Lambda_DNA-bd_dom_sf"/>
</dbReference>
<protein>
    <recommendedName>
        <fullName evidence="1">HTH cro/C1-type domain-containing protein</fullName>
    </recommendedName>
</protein>